<feature type="domain" description="Methyltransferase type 11" evidence="2">
    <location>
        <begin position="59"/>
        <end position="148"/>
    </location>
</feature>
<dbReference type="EMBL" id="BMNZ01000001">
    <property type="protein sequence ID" value="GGM81916.1"/>
    <property type="molecule type" value="Genomic_DNA"/>
</dbReference>
<reference evidence="4" key="1">
    <citation type="journal article" date="2019" name="Int. J. Syst. Evol. Microbiol.">
        <title>The Global Catalogue of Microorganisms (GCM) 10K type strain sequencing project: providing services to taxonomists for standard genome sequencing and annotation.</title>
        <authorList>
            <consortium name="The Broad Institute Genomics Platform"/>
            <consortium name="The Broad Institute Genome Sequencing Center for Infectious Disease"/>
            <person name="Wu L."/>
            <person name="Ma J."/>
        </authorList>
    </citation>
    <scope>NUCLEOTIDE SEQUENCE [LARGE SCALE GENOMIC DNA]</scope>
    <source>
        <strain evidence="4">JCM 1365</strain>
    </source>
</reference>
<dbReference type="InterPro" id="IPR029063">
    <property type="entry name" value="SAM-dependent_MTases_sf"/>
</dbReference>
<dbReference type="Gene3D" id="3.40.50.150">
    <property type="entry name" value="Vaccinia Virus protein VP39"/>
    <property type="match status" value="1"/>
</dbReference>
<dbReference type="PANTHER" id="PTHR42912">
    <property type="entry name" value="METHYLTRANSFERASE"/>
    <property type="match status" value="1"/>
</dbReference>
<dbReference type="Pfam" id="PF08241">
    <property type="entry name" value="Methyltransf_11"/>
    <property type="match status" value="1"/>
</dbReference>
<gene>
    <name evidence="3" type="ORF">GCM10009721_02940</name>
</gene>
<dbReference type="SUPFAM" id="SSF53335">
    <property type="entry name" value="S-adenosyl-L-methionine-dependent methyltransferases"/>
    <property type="match status" value="1"/>
</dbReference>
<name>A0ABQ2HJD1_9MICO</name>
<evidence type="ECO:0000259" key="2">
    <source>
        <dbReference type="Pfam" id="PF08241"/>
    </source>
</evidence>
<proteinExistence type="predicted"/>
<evidence type="ECO:0000313" key="3">
    <source>
        <dbReference type="EMBL" id="GGM81916.1"/>
    </source>
</evidence>
<organism evidence="3 4">
    <name type="scientific">Terrabacter tumescens</name>
    <dbReference type="NCBI Taxonomy" id="60443"/>
    <lineage>
        <taxon>Bacteria</taxon>
        <taxon>Bacillati</taxon>
        <taxon>Actinomycetota</taxon>
        <taxon>Actinomycetes</taxon>
        <taxon>Micrococcales</taxon>
        <taxon>Intrasporangiaceae</taxon>
        <taxon>Terrabacter</taxon>
    </lineage>
</organism>
<dbReference type="RefSeq" id="WP_052358164.1">
    <property type="nucleotide sequence ID" value="NZ_BMNZ01000001.1"/>
</dbReference>
<dbReference type="Proteomes" id="UP000623461">
    <property type="component" value="Unassembled WGS sequence"/>
</dbReference>
<feature type="compositionally biased region" description="Polar residues" evidence="1">
    <location>
        <begin position="8"/>
        <end position="22"/>
    </location>
</feature>
<keyword evidence="4" id="KW-1185">Reference proteome</keyword>
<accession>A0ABQ2HJD1</accession>
<feature type="region of interest" description="Disordered" evidence="1">
    <location>
        <begin position="1"/>
        <end position="39"/>
    </location>
</feature>
<dbReference type="CDD" id="cd02440">
    <property type="entry name" value="AdoMet_MTases"/>
    <property type="match status" value="1"/>
</dbReference>
<protein>
    <recommendedName>
        <fullName evidence="2">Methyltransferase type 11 domain-containing protein</fullName>
    </recommendedName>
</protein>
<comment type="caution">
    <text evidence="3">The sequence shown here is derived from an EMBL/GenBank/DDBJ whole genome shotgun (WGS) entry which is preliminary data.</text>
</comment>
<dbReference type="InterPro" id="IPR050508">
    <property type="entry name" value="Methyltransf_Superfamily"/>
</dbReference>
<dbReference type="InterPro" id="IPR013216">
    <property type="entry name" value="Methyltransf_11"/>
</dbReference>
<evidence type="ECO:0000313" key="4">
    <source>
        <dbReference type="Proteomes" id="UP000623461"/>
    </source>
</evidence>
<evidence type="ECO:0000256" key="1">
    <source>
        <dbReference type="SAM" id="MobiDB-lite"/>
    </source>
</evidence>
<sequence>MPEMRDMSQMTDRSTTDRQYASTDRLETRRSVWGPGPEGVSPTDLLRANVVSSGFGRILEIGCGTGQFARSVVDEAPTVDYLATDLSPAMVEATRALGVPAQVAAADDLPFSDDAFDGAVAAWMLYHVPDLDGTLREVRRVLRDGGTLHVATNGREHLGELLREAGGEPLVTQFMSENAAEVLGRHFEHVTQRDVETRATFVDHDAACAYLATFSPELARSLPHFEGPRSYAGRTAVLTAR</sequence>